<dbReference type="NCBIfam" id="TIGR01449">
    <property type="entry name" value="PGP_bact"/>
    <property type="match status" value="1"/>
</dbReference>
<dbReference type="NCBIfam" id="TIGR01509">
    <property type="entry name" value="HAD-SF-IA-v3"/>
    <property type="match status" value="1"/>
</dbReference>
<dbReference type="EC" id="3.1.3.18" evidence="5"/>
<dbReference type="PRINTS" id="PR00413">
    <property type="entry name" value="HADHALOGNASE"/>
</dbReference>
<dbReference type="PANTHER" id="PTHR43434:SF23">
    <property type="entry name" value="PHOSPHOGLYCOLATE PHOSPHATASE"/>
    <property type="match status" value="1"/>
</dbReference>
<dbReference type="InterPro" id="IPR023214">
    <property type="entry name" value="HAD_sf"/>
</dbReference>
<dbReference type="InterPro" id="IPR050155">
    <property type="entry name" value="HAD-like_hydrolase_sf"/>
</dbReference>
<keyword evidence="7 10" id="KW-0378">Hydrolase</keyword>
<organism evidence="10 11">
    <name type="scientific">Pseudidiomarina piscicola</name>
    <dbReference type="NCBI Taxonomy" id="2614830"/>
    <lineage>
        <taxon>Bacteria</taxon>
        <taxon>Pseudomonadati</taxon>
        <taxon>Pseudomonadota</taxon>
        <taxon>Gammaproteobacteria</taxon>
        <taxon>Alteromonadales</taxon>
        <taxon>Idiomarinaceae</taxon>
        <taxon>Pseudidiomarina</taxon>
    </lineage>
</organism>
<accession>A0A6S6WLM8</accession>
<evidence type="ECO:0000256" key="4">
    <source>
        <dbReference type="ARBA" id="ARBA00006171"/>
    </source>
</evidence>
<dbReference type="InterPro" id="IPR041492">
    <property type="entry name" value="HAD_2"/>
</dbReference>
<dbReference type="GO" id="GO:0006281">
    <property type="term" value="P:DNA repair"/>
    <property type="evidence" value="ECO:0007669"/>
    <property type="project" value="TreeGrafter"/>
</dbReference>
<dbReference type="GO" id="GO:0005975">
    <property type="term" value="P:carbohydrate metabolic process"/>
    <property type="evidence" value="ECO:0007669"/>
    <property type="project" value="InterPro"/>
</dbReference>
<dbReference type="SFLD" id="SFLDG01129">
    <property type="entry name" value="C1.5:_HAD__Beta-PGM__Phosphata"/>
    <property type="match status" value="1"/>
</dbReference>
<dbReference type="SFLD" id="SFLDS00003">
    <property type="entry name" value="Haloacid_Dehalogenase"/>
    <property type="match status" value="1"/>
</dbReference>
<dbReference type="GO" id="GO:0005829">
    <property type="term" value="C:cytosol"/>
    <property type="evidence" value="ECO:0007669"/>
    <property type="project" value="TreeGrafter"/>
</dbReference>
<evidence type="ECO:0000313" key="10">
    <source>
        <dbReference type="EMBL" id="CAB0150077.1"/>
    </source>
</evidence>
<dbReference type="Gene3D" id="3.40.50.1000">
    <property type="entry name" value="HAD superfamily/HAD-like"/>
    <property type="match status" value="1"/>
</dbReference>
<gene>
    <name evidence="10" type="primary">gph</name>
    <name evidence="10" type="ORF">PSI9734_00645</name>
</gene>
<proteinExistence type="inferred from homology"/>
<evidence type="ECO:0000256" key="5">
    <source>
        <dbReference type="ARBA" id="ARBA00013078"/>
    </source>
</evidence>
<dbReference type="NCBIfam" id="TIGR01549">
    <property type="entry name" value="HAD-SF-IA-v1"/>
    <property type="match status" value="1"/>
</dbReference>
<dbReference type="InterPro" id="IPR023198">
    <property type="entry name" value="PGP-like_dom2"/>
</dbReference>
<dbReference type="EMBL" id="CADCXY010000001">
    <property type="protein sequence ID" value="CAB0150077.1"/>
    <property type="molecule type" value="Genomic_DNA"/>
</dbReference>
<dbReference type="SFLD" id="SFLDG01135">
    <property type="entry name" value="C1.5.6:_HAD__Beta-PGM__Phospha"/>
    <property type="match status" value="1"/>
</dbReference>
<evidence type="ECO:0000256" key="1">
    <source>
        <dbReference type="ARBA" id="ARBA00000830"/>
    </source>
</evidence>
<dbReference type="Proteomes" id="UP000481517">
    <property type="component" value="Unassembled WGS sequence"/>
</dbReference>
<dbReference type="InterPro" id="IPR037512">
    <property type="entry name" value="PGPase_prok"/>
</dbReference>
<evidence type="ECO:0000256" key="7">
    <source>
        <dbReference type="ARBA" id="ARBA00022801"/>
    </source>
</evidence>
<comment type="similarity">
    <text evidence="4">Belongs to the HAD-like hydrolase superfamily. CbbY/CbbZ/Gph/YieH family.</text>
</comment>
<comment type="catalytic activity">
    <reaction evidence="1">
        <text>2-phosphoglycolate + H2O = glycolate + phosphate</text>
        <dbReference type="Rhea" id="RHEA:14369"/>
        <dbReference type="ChEBI" id="CHEBI:15377"/>
        <dbReference type="ChEBI" id="CHEBI:29805"/>
        <dbReference type="ChEBI" id="CHEBI:43474"/>
        <dbReference type="ChEBI" id="CHEBI:58033"/>
        <dbReference type="EC" id="3.1.3.18"/>
    </reaction>
</comment>
<dbReference type="GO" id="GO:0046872">
    <property type="term" value="F:metal ion binding"/>
    <property type="evidence" value="ECO:0007669"/>
    <property type="project" value="UniProtKB-KW"/>
</dbReference>
<keyword evidence="9" id="KW-0119">Carbohydrate metabolism</keyword>
<evidence type="ECO:0000313" key="11">
    <source>
        <dbReference type="Proteomes" id="UP000481517"/>
    </source>
</evidence>
<protein>
    <recommendedName>
        <fullName evidence="5">phosphoglycolate phosphatase</fullName>
        <ecNumber evidence="5">3.1.3.18</ecNumber>
    </recommendedName>
</protein>
<dbReference type="InterPro" id="IPR006439">
    <property type="entry name" value="HAD-SF_hydro_IA"/>
</dbReference>
<comment type="pathway">
    <text evidence="3">Organic acid metabolism; glycolate biosynthesis; glycolate from 2-phosphoglycolate: step 1/1.</text>
</comment>
<dbReference type="AlphaFoldDB" id="A0A6S6WLM8"/>
<keyword evidence="8" id="KW-0460">Magnesium</keyword>
<evidence type="ECO:0000256" key="2">
    <source>
        <dbReference type="ARBA" id="ARBA00001946"/>
    </source>
</evidence>
<dbReference type="Pfam" id="PF13419">
    <property type="entry name" value="HAD_2"/>
    <property type="match status" value="1"/>
</dbReference>
<sequence length="223" mass="23914">MTTALEAILFDLDGTLLDTAADMGSALNRVLADEGRAPLGREVAEALASHGSRGLLEHAYGAEFHDRKAELRAAFLRHYADAIAVETKLYPGVAELLQALKSAGLAVAIVTNKPHALTEQLIPYYPELAAIDIRVSGDTLAVAKPHPEPILHAAKALGVAADACWYVGDAERDIMAGRAAGMRTILARYGYIGPSETPESWQANHHIDQPLDLLKLVQNTTFS</sequence>
<keyword evidence="6" id="KW-0479">Metal-binding</keyword>
<dbReference type="GO" id="GO:0008967">
    <property type="term" value="F:phosphoglycolate phosphatase activity"/>
    <property type="evidence" value="ECO:0007669"/>
    <property type="project" value="UniProtKB-EC"/>
</dbReference>
<keyword evidence="11" id="KW-1185">Reference proteome</keyword>
<dbReference type="Gene3D" id="1.10.150.240">
    <property type="entry name" value="Putative phosphatase, domain 2"/>
    <property type="match status" value="1"/>
</dbReference>
<dbReference type="RefSeq" id="WP_173919655.1">
    <property type="nucleotide sequence ID" value="NZ_CADCXY010000001.1"/>
</dbReference>
<evidence type="ECO:0000256" key="3">
    <source>
        <dbReference type="ARBA" id="ARBA00004818"/>
    </source>
</evidence>
<dbReference type="InterPro" id="IPR036412">
    <property type="entry name" value="HAD-like_sf"/>
</dbReference>
<evidence type="ECO:0000256" key="9">
    <source>
        <dbReference type="ARBA" id="ARBA00023277"/>
    </source>
</evidence>
<reference evidence="10 11" key="1">
    <citation type="submission" date="2020-02" db="EMBL/GenBank/DDBJ databases">
        <authorList>
            <person name="Rodrigo-Torres L."/>
            <person name="Arahal R. D."/>
            <person name="Lucena T."/>
        </authorList>
    </citation>
    <scope>NUCLEOTIDE SEQUENCE [LARGE SCALE GENOMIC DNA]</scope>
    <source>
        <strain evidence="10 11">CECT 9734</strain>
    </source>
</reference>
<dbReference type="SUPFAM" id="SSF56784">
    <property type="entry name" value="HAD-like"/>
    <property type="match status" value="1"/>
</dbReference>
<evidence type="ECO:0000256" key="6">
    <source>
        <dbReference type="ARBA" id="ARBA00022723"/>
    </source>
</evidence>
<name>A0A6S6WLM8_9GAMM</name>
<comment type="cofactor">
    <cofactor evidence="2">
        <name>Mg(2+)</name>
        <dbReference type="ChEBI" id="CHEBI:18420"/>
    </cofactor>
</comment>
<evidence type="ECO:0000256" key="8">
    <source>
        <dbReference type="ARBA" id="ARBA00022842"/>
    </source>
</evidence>
<dbReference type="PANTHER" id="PTHR43434">
    <property type="entry name" value="PHOSPHOGLYCOLATE PHOSPHATASE"/>
    <property type="match status" value="1"/>
</dbReference>